<evidence type="ECO:0000256" key="1">
    <source>
        <dbReference type="SAM" id="Phobius"/>
    </source>
</evidence>
<evidence type="ECO:0000313" key="2">
    <source>
        <dbReference type="EMBL" id="MFL4469529.1"/>
    </source>
</evidence>
<accession>A0ABW8US09</accession>
<dbReference type="RefSeq" id="WP_407591379.1">
    <property type="nucleotide sequence ID" value="NZ_JBHDIY010000002.1"/>
</dbReference>
<dbReference type="Proteomes" id="UP001627408">
    <property type="component" value="Unassembled WGS sequence"/>
</dbReference>
<feature type="transmembrane region" description="Helical" evidence="1">
    <location>
        <begin position="41"/>
        <end position="62"/>
    </location>
</feature>
<reference evidence="2 3" key="1">
    <citation type="submission" date="2024-08" db="EMBL/GenBank/DDBJ databases">
        <title>Tateyamaria sp. nov., isolated from marine algae.</title>
        <authorList>
            <person name="Choi B.J."/>
            <person name="Kim J.M."/>
            <person name="Lee J.K."/>
            <person name="Choi D.G."/>
            <person name="Bayburt H."/>
            <person name="Baek J.H."/>
            <person name="Han D.M."/>
            <person name="Jeon C.O."/>
        </authorList>
    </citation>
    <scope>NUCLEOTIDE SEQUENCE [LARGE SCALE GENOMIC DNA]</scope>
    <source>
        <strain evidence="2 3">KMU-156</strain>
    </source>
</reference>
<evidence type="ECO:0000313" key="3">
    <source>
        <dbReference type="Proteomes" id="UP001627408"/>
    </source>
</evidence>
<keyword evidence="1" id="KW-0472">Membrane</keyword>
<keyword evidence="1" id="KW-0812">Transmembrane</keyword>
<dbReference type="EMBL" id="JBHDIY010000002">
    <property type="protein sequence ID" value="MFL4469529.1"/>
    <property type="molecule type" value="Genomic_DNA"/>
</dbReference>
<keyword evidence="1" id="KW-1133">Transmembrane helix</keyword>
<evidence type="ECO:0008006" key="4">
    <source>
        <dbReference type="Google" id="ProtNLM"/>
    </source>
</evidence>
<keyword evidence="3" id="KW-1185">Reference proteome</keyword>
<sequence length="83" mass="8879">MKRNRSLNALAFGGAAALLFQAVQNLFPELVKYIPVNESSFVQSAAIMLGALAISVIVETIWPPADEMDQGDQDGKNGHPPVV</sequence>
<organism evidence="2 3">
    <name type="scientific">Tateyamaria armeniaca</name>
    <dbReference type="NCBI Taxonomy" id="2518930"/>
    <lineage>
        <taxon>Bacteria</taxon>
        <taxon>Pseudomonadati</taxon>
        <taxon>Pseudomonadota</taxon>
        <taxon>Alphaproteobacteria</taxon>
        <taxon>Rhodobacterales</taxon>
        <taxon>Roseobacteraceae</taxon>
        <taxon>Tateyamaria</taxon>
    </lineage>
</organism>
<proteinExistence type="predicted"/>
<gene>
    <name evidence="2" type="ORF">ACERZ8_06475</name>
</gene>
<comment type="caution">
    <text evidence="2">The sequence shown here is derived from an EMBL/GenBank/DDBJ whole genome shotgun (WGS) entry which is preliminary data.</text>
</comment>
<protein>
    <recommendedName>
        <fullName evidence="4">Holin</fullName>
    </recommendedName>
</protein>
<name>A0ABW8US09_9RHOB</name>